<name>A0A3S4IC28_CITKO</name>
<dbReference type="AlphaFoldDB" id="A0A3S4IC28"/>
<dbReference type="Pfam" id="PF11692">
    <property type="entry name" value="DUF3289"/>
    <property type="match status" value="1"/>
</dbReference>
<proteinExistence type="predicted"/>
<protein>
    <submittedName>
        <fullName evidence="1">Protein of uncharacterized function (DUF3289)</fullName>
    </submittedName>
</protein>
<evidence type="ECO:0000313" key="2">
    <source>
        <dbReference type="Proteomes" id="UP000270272"/>
    </source>
</evidence>
<sequence length="283" mass="33448">MSNDMYLLMSLPREIFATSHRFEDYHIDDMQYGDLDDWDFDTLGLKDISARVDPFRCLQFDMMTTFNSQALDFGHQQPQGRPISRQHCADIMFDEMKELSAQFAKGLYSPIIGELIDHFHYGNGQPWFGELLNRAYEEVIRGVGTNDMLMKIRDEINKQLHSKRDARLDDFFFVRLKSEMQDSKLPKFNRYIDRVNGLGVSVHDIYAQQIKLVRFQRYAMSWEGLLSFKGQDHFGLGREDIANELYKNFCFFRIWFFLQRHSDYAYRPFLTNLNAHAHIKGSV</sequence>
<accession>A0A3S4IC28</accession>
<reference evidence="1 2" key="1">
    <citation type="submission" date="2018-12" db="EMBL/GenBank/DDBJ databases">
        <authorList>
            <consortium name="Pathogen Informatics"/>
        </authorList>
    </citation>
    <scope>NUCLEOTIDE SEQUENCE [LARGE SCALE GENOMIC DNA]</scope>
    <source>
        <strain evidence="1 2">NCTC11075</strain>
    </source>
</reference>
<dbReference type="InterPro" id="IPR017483">
    <property type="entry name" value="CHP03034"/>
</dbReference>
<organism evidence="1 2">
    <name type="scientific">Citrobacter koseri</name>
    <name type="common">Citrobacter diversus</name>
    <dbReference type="NCBI Taxonomy" id="545"/>
    <lineage>
        <taxon>Bacteria</taxon>
        <taxon>Pseudomonadati</taxon>
        <taxon>Pseudomonadota</taxon>
        <taxon>Gammaproteobacteria</taxon>
        <taxon>Enterobacterales</taxon>
        <taxon>Enterobacteriaceae</taxon>
        <taxon>Citrobacter</taxon>
    </lineage>
</organism>
<dbReference type="Proteomes" id="UP000270272">
    <property type="component" value="Chromosome"/>
</dbReference>
<dbReference type="NCBIfam" id="TIGR03034">
    <property type="entry name" value="YPO3983 family protein"/>
    <property type="match status" value="1"/>
</dbReference>
<dbReference type="EMBL" id="LR134204">
    <property type="protein sequence ID" value="VEB92999.1"/>
    <property type="molecule type" value="Genomic_DNA"/>
</dbReference>
<evidence type="ECO:0000313" key="1">
    <source>
        <dbReference type="EMBL" id="VEB92999.1"/>
    </source>
</evidence>
<gene>
    <name evidence="1" type="ORF">NCTC11075_03869</name>
</gene>